<dbReference type="EMBL" id="FMHG01000001">
    <property type="protein sequence ID" value="SCJ62557.1"/>
    <property type="molecule type" value="Genomic_DNA"/>
</dbReference>
<evidence type="ECO:0000313" key="1">
    <source>
        <dbReference type="EMBL" id="SCJ62557.1"/>
    </source>
</evidence>
<reference evidence="1" key="1">
    <citation type="submission" date="2015-09" db="EMBL/GenBank/DDBJ databases">
        <authorList>
            <consortium name="Pathogen Informatics"/>
        </authorList>
    </citation>
    <scope>NUCLEOTIDE SEQUENCE</scope>
    <source>
        <strain evidence="1">2789STDY5834896</strain>
    </source>
</reference>
<sequence>MLHIFNRRELCVTFSQQEYWRILDILKQNSIPYTVRILQQNGPDFTSRDYPGGERGVYVHKNDLERARALIGRAGARY</sequence>
<protein>
    <recommendedName>
        <fullName evidence="2">DUF2007 domain-containing protein</fullName>
    </recommendedName>
</protein>
<organism evidence="1">
    <name type="scientific">uncultured Anaerotruncus sp</name>
    <dbReference type="NCBI Taxonomy" id="905011"/>
    <lineage>
        <taxon>Bacteria</taxon>
        <taxon>Bacillati</taxon>
        <taxon>Bacillota</taxon>
        <taxon>Clostridia</taxon>
        <taxon>Eubacteriales</taxon>
        <taxon>Oscillospiraceae</taxon>
        <taxon>Anaerotruncus</taxon>
        <taxon>environmental samples</taxon>
    </lineage>
</organism>
<name>A0A1C6HY03_9FIRM</name>
<dbReference type="AlphaFoldDB" id="A0A1C6HY03"/>
<evidence type="ECO:0008006" key="2">
    <source>
        <dbReference type="Google" id="ProtNLM"/>
    </source>
</evidence>
<gene>
    <name evidence="1" type="ORF">SAMEA3545359_01119</name>
</gene>
<accession>A0A1C6HY03</accession>
<proteinExistence type="predicted"/>